<feature type="region of interest" description="Disordered" evidence="1">
    <location>
        <begin position="133"/>
        <end position="156"/>
    </location>
</feature>
<dbReference type="AlphaFoldDB" id="A0A5S6QCK1"/>
<evidence type="ECO:0000313" key="2">
    <source>
        <dbReference type="Proteomes" id="UP000046395"/>
    </source>
</evidence>
<name>A0A5S6QCK1_TRIMR</name>
<evidence type="ECO:0000256" key="1">
    <source>
        <dbReference type="SAM" id="MobiDB-lite"/>
    </source>
</evidence>
<dbReference type="Proteomes" id="UP000046395">
    <property type="component" value="Unassembled WGS sequence"/>
</dbReference>
<organism evidence="2 3">
    <name type="scientific">Trichuris muris</name>
    <name type="common">Mouse whipworm</name>
    <dbReference type="NCBI Taxonomy" id="70415"/>
    <lineage>
        <taxon>Eukaryota</taxon>
        <taxon>Metazoa</taxon>
        <taxon>Ecdysozoa</taxon>
        <taxon>Nematoda</taxon>
        <taxon>Enoplea</taxon>
        <taxon>Dorylaimia</taxon>
        <taxon>Trichinellida</taxon>
        <taxon>Trichuridae</taxon>
        <taxon>Trichuris</taxon>
    </lineage>
</organism>
<feature type="compositionally biased region" description="Basic and acidic residues" evidence="1">
    <location>
        <begin position="135"/>
        <end position="156"/>
    </location>
</feature>
<reference evidence="3" key="1">
    <citation type="submission" date="2019-12" db="UniProtKB">
        <authorList>
            <consortium name="WormBaseParasite"/>
        </authorList>
    </citation>
    <scope>IDENTIFICATION</scope>
</reference>
<proteinExistence type="predicted"/>
<protein>
    <submittedName>
        <fullName evidence="3">Serine-threonine/tyrosine-protein kinase catalytic domain-containing protein</fullName>
    </submittedName>
</protein>
<dbReference type="WBParaSite" id="TMUE_1000004820.1">
    <property type="protein sequence ID" value="TMUE_1000004820.1"/>
    <property type="gene ID" value="WBGene00294358"/>
</dbReference>
<accession>A0A5S6QCK1</accession>
<keyword evidence="2" id="KW-1185">Reference proteome</keyword>
<sequence length="156" mass="18087">MNLGFLEEMDAWSSSRDLSETEKFLLRGKVISRPELVGNIEMASTAALLCASTIPDHRKFLASMKEIEKRNMHVIFLPVDVVKLPEVGKKEDFGRDDEPAYFLYMRSTRVERIPHRNLTIIEKRIISWTSNETDTLPRSDKSPEPDDDSMRLQFDR</sequence>
<evidence type="ECO:0000313" key="3">
    <source>
        <dbReference type="WBParaSite" id="TMUE_1000004820.1"/>
    </source>
</evidence>